<gene>
    <name evidence="9" type="ORF">ENV67_06640</name>
</gene>
<keyword evidence="3" id="KW-1003">Cell membrane</keyword>
<evidence type="ECO:0000313" key="9">
    <source>
        <dbReference type="EMBL" id="HGW92198.1"/>
    </source>
</evidence>
<keyword evidence="5 8" id="KW-1133">Transmembrane helix</keyword>
<organism evidence="9">
    <name type="scientific">candidate division WOR-3 bacterium</name>
    <dbReference type="NCBI Taxonomy" id="2052148"/>
    <lineage>
        <taxon>Bacteria</taxon>
        <taxon>Bacteria division WOR-3</taxon>
    </lineage>
</organism>
<comment type="caution">
    <text evidence="9">The sequence shown here is derived from an EMBL/GenBank/DDBJ whole genome shotgun (WGS) entry which is preliminary data.</text>
</comment>
<evidence type="ECO:0000256" key="6">
    <source>
        <dbReference type="ARBA" id="ARBA00023136"/>
    </source>
</evidence>
<sequence>MKSIHKKIEQSAEIPTASMGDIAFLLIIFFMVSTVFSNEMGLQIVLPEKGEQVKVKSENIAKVLVTKDGNVRINGEPVNLNDVTNIARSLLRQNPDVIFSIKTEPEARYEFMINVFDKIRLANAERISLVPNE</sequence>
<feature type="transmembrane region" description="Helical" evidence="8">
    <location>
        <begin position="12"/>
        <end position="36"/>
    </location>
</feature>
<accession>A0A7C4UGY8</accession>
<evidence type="ECO:0000256" key="8">
    <source>
        <dbReference type="SAM" id="Phobius"/>
    </source>
</evidence>
<dbReference type="Pfam" id="PF02472">
    <property type="entry name" value="ExbD"/>
    <property type="match status" value="1"/>
</dbReference>
<keyword evidence="4 7" id="KW-0812">Transmembrane</keyword>
<comment type="subcellular location">
    <subcellularLocation>
        <location evidence="1">Cell membrane</location>
        <topology evidence="1">Single-pass membrane protein</topology>
    </subcellularLocation>
    <subcellularLocation>
        <location evidence="7">Cell membrane</location>
        <topology evidence="7">Single-pass type II membrane protein</topology>
    </subcellularLocation>
</comment>
<dbReference type="Gene3D" id="3.30.420.270">
    <property type="match status" value="1"/>
</dbReference>
<evidence type="ECO:0000256" key="3">
    <source>
        <dbReference type="ARBA" id="ARBA00022475"/>
    </source>
</evidence>
<dbReference type="GO" id="GO:0005886">
    <property type="term" value="C:plasma membrane"/>
    <property type="evidence" value="ECO:0007669"/>
    <property type="project" value="UniProtKB-SubCell"/>
</dbReference>
<dbReference type="GO" id="GO:0015031">
    <property type="term" value="P:protein transport"/>
    <property type="evidence" value="ECO:0007669"/>
    <property type="project" value="UniProtKB-KW"/>
</dbReference>
<dbReference type="AlphaFoldDB" id="A0A7C4UGY8"/>
<keyword evidence="7" id="KW-0653">Protein transport</keyword>
<name>A0A7C4UGY8_UNCW3</name>
<protein>
    <submittedName>
        <fullName evidence="9">Biopolymer transporter ExbD</fullName>
    </submittedName>
</protein>
<evidence type="ECO:0000256" key="7">
    <source>
        <dbReference type="RuleBase" id="RU003879"/>
    </source>
</evidence>
<dbReference type="PANTHER" id="PTHR30558">
    <property type="entry name" value="EXBD MEMBRANE COMPONENT OF PMF-DRIVEN MACROMOLECULE IMPORT SYSTEM"/>
    <property type="match status" value="1"/>
</dbReference>
<dbReference type="GO" id="GO:0022857">
    <property type="term" value="F:transmembrane transporter activity"/>
    <property type="evidence" value="ECO:0007669"/>
    <property type="project" value="InterPro"/>
</dbReference>
<dbReference type="InterPro" id="IPR003400">
    <property type="entry name" value="ExbD"/>
</dbReference>
<evidence type="ECO:0000256" key="2">
    <source>
        <dbReference type="ARBA" id="ARBA00005811"/>
    </source>
</evidence>
<keyword evidence="6 8" id="KW-0472">Membrane</keyword>
<evidence type="ECO:0000256" key="5">
    <source>
        <dbReference type="ARBA" id="ARBA00022989"/>
    </source>
</evidence>
<evidence type="ECO:0000256" key="4">
    <source>
        <dbReference type="ARBA" id="ARBA00022692"/>
    </source>
</evidence>
<dbReference type="PANTHER" id="PTHR30558:SF3">
    <property type="entry name" value="BIOPOLYMER TRANSPORT PROTEIN EXBD-RELATED"/>
    <property type="match status" value="1"/>
</dbReference>
<proteinExistence type="inferred from homology"/>
<evidence type="ECO:0000256" key="1">
    <source>
        <dbReference type="ARBA" id="ARBA00004162"/>
    </source>
</evidence>
<reference evidence="9" key="1">
    <citation type="journal article" date="2020" name="mSystems">
        <title>Genome- and Community-Level Interaction Insights into Carbon Utilization and Element Cycling Functions of Hydrothermarchaeota in Hydrothermal Sediment.</title>
        <authorList>
            <person name="Zhou Z."/>
            <person name="Liu Y."/>
            <person name="Xu W."/>
            <person name="Pan J."/>
            <person name="Luo Z.H."/>
            <person name="Li M."/>
        </authorList>
    </citation>
    <scope>NUCLEOTIDE SEQUENCE [LARGE SCALE GENOMIC DNA]</scope>
    <source>
        <strain evidence="9">SpSt-780</strain>
    </source>
</reference>
<dbReference type="EMBL" id="DTHG01000083">
    <property type="protein sequence ID" value="HGW92198.1"/>
    <property type="molecule type" value="Genomic_DNA"/>
</dbReference>
<comment type="similarity">
    <text evidence="2 7">Belongs to the ExbD/TolR family.</text>
</comment>
<keyword evidence="7" id="KW-0813">Transport</keyword>